<keyword evidence="1" id="KW-1133">Transmembrane helix</keyword>
<dbReference type="EMBL" id="HBUF01173422">
    <property type="protein sequence ID" value="CAG6653408.1"/>
    <property type="molecule type" value="Transcribed_RNA"/>
</dbReference>
<dbReference type="AlphaFoldDB" id="A0A8D8RL36"/>
<feature type="transmembrane region" description="Helical" evidence="1">
    <location>
        <begin position="6"/>
        <end position="27"/>
    </location>
</feature>
<organism evidence="2">
    <name type="scientific">Cacopsylla melanoneura</name>
    <dbReference type="NCBI Taxonomy" id="428564"/>
    <lineage>
        <taxon>Eukaryota</taxon>
        <taxon>Metazoa</taxon>
        <taxon>Ecdysozoa</taxon>
        <taxon>Arthropoda</taxon>
        <taxon>Hexapoda</taxon>
        <taxon>Insecta</taxon>
        <taxon>Pterygota</taxon>
        <taxon>Neoptera</taxon>
        <taxon>Paraneoptera</taxon>
        <taxon>Hemiptera</taxon>
        <taxon>Sternorrhyncha</taxon>
        <taxon>Psylloidea</taxon>
        <taxon>Psyllidae</taxon>
        <taxon>Psyllinae</taxon>
        <taxon>Cacopsylla</taxon>
    </lineage>
</organism>
<keyword evidence="1" id="KW-0812">Transmembrane</keyword>
<keyword evidence="1" id="KW-0472">Membrane</keyword>
<name>A0A8D8RL36_9HEMI</name>
<protein>
    <submittedName>
        <fullName evidence="2">Uncharacterized protein</fullName>
    </submittedName>
</protein>
<proteinExistence type="predicted"/>
<reference evidence="2" key="1">
    <citation type="submission" date="2021-05" db="EMBL/GenBank/DDBJ databases">
        <authorList>
            <person name="Alioto T."/>
            <person name="Alioto T."/>
            <person name="Gomez Garrido J."/>
        </authorList>
    </citation>
    <scope>NUCLEOTIDE SEQUENCE</scope>
</reference>
<dbReference type="EMBL" id="HBUF01173423">
    <property type="protein sequence ID" value="CAG6653409.1"/>
    <property type="molecule type" value="Transcribed_RNA"/>
</dbReference>
<accession>A0A8D8RL36</accession>
<evidence type="ECO:0000313" key="2">
    <source>
        <dbReference type="EMBL" id="CAG6653408.1"/>
    </source>
</evidence>
<evidence type="ECO:0000256" key="1">
    <source>
        <dbReference type="SAM" id="Phobius"/>
    </source>
</evidence>
<sequence>MSSNLVDLVFILQFSFYFYWQVLVYLFKAFASMKLEISIKITRLHSSEDFKRSMPPIPMVYESSSFKFLHSQPADSKVSCSFYGRAERERRHSNPCTFYGSIN</sequence>